<protein>
    <submittedName>
        <fullName evidence="18">Unannotated protein</fullName>
    </submittedName>
</protein>
<dbReference type="InterPro" id="IPR036291">
    <property type="entry name" value="NAD(P)-bd_dom_sf"/>
</dbReference>
<evidence type="ECO:0000313" key="19">
    <source>
        <dbReference type="EMBL" id="CAB4846723.1"/>
    </source>
</evidence>
<dbReference type="GO" id="GO:0032580">
    <property type="term" value="C:Golgi cisterna membrane"/>
    <property type="evidence" value="ECO:0007669"/>
    <property type="project" value="UniProtKB-SubCell"/>
</dbReference>
<dbReference type="FunFam" id="3.40.50.720:FF:000065">
    <property type="entry name" value="UDP-glucuronic acid decarboxylase 1"/>
    <property type="match status" value="1"/>
</dbReference>
<evidence type="ECO:0000256" key="2">
    <source>
        <dbReference type="ARBA" id="ARBA00004323"/>
    </source>
</evidence>
<dbReference type="GO" id="GO:0000139">
    <property type="term" value="C:Golgi membrane"/>
    <property type="evidence" value="ECO:0007669"/>
    <property type="project" value="UniProtKB-SubCell"/>
</dbReference>
<evidence type="ECO:0000313" key="20">
    <source>
        <dbReference type="EMBL" id="CAB5012401.1"/>
    </source>
</evidence>
<evidence type="ECO:0000313" key="14">
    <source>
        <dbReference type="EMBL" id="CAB4330446.1"/>
    </source>
</evidence>
<accession>A0A6J6XJC8</accession>
<keyword evidence="10" id="KW-0325">Glycoprotein</keyword>
<evidence type="ECO:0000313" key="18">
    <source>
        <dbReference type="EMBL" id="CAB4795336.1"/>
    </source>
</evidence>
<evidence type="ECO:0000256" key="6">
    <source>
        <dbReference type="ARBA" id="ARBA00022989"/>
    </source>
</evidence>
<evidence type="ECO:0000313" key="21">
    <source>
        <dbReference type="EMBL" id="CAB5044134.1"/>
    </source>
</evidence>
<dbReference type="EMBL" id="CAFBQG010000005">
    <property type="protein sequence ID" value="CAB5044134.1"/>
    <property type="molecule type" value="Genomic_DNA"/>
</dbReference>
<dbReference type="GO" id="GO:0070403">
    <property type="term" value="F:NAD+ binding"/>
    <property type="evidence" value="ECO:0007669"/>
    <property type="project" value="InterPro"/>
</dbReference>
<evidence type="ECO:0000256" key="7">
    <source>
        <dbReference type="ARBA" id="ARBA00023027"/>
    </source>
</evidence>
<evidence type="ECO:0000256" key="10">
    <source>
        <dbReference type="ARBA" id="ARBA00023180"/>
    </source>
</evidence>
<evidence type="ECO:0000313" key="16">
    <source>
        <dbReference type="EMBL" id="CAB4698548.1"/>
    </source>
</evidence>
<evidence type="ECO:0000256" key="3">
    <source>
        <dbReference type="ARBA" id="ARBA00022692"/>
    </source>
</evidence>
<dbReference type="PANTHER" id="PTHR43078">
    <property type="entry name" value="UDP-GLUCURONIC ACID DECARBOXYLASE-RELATED"/>
    <property type="match status" value="1"/>
</dbReference>
<keyword evidence="7" id="KW-0520">NAD</keyword>
<evidence type="ECO:0000256" key="9">
    <source>
        <dbReference type="ARBA" id="ARBA00023136"/>
    </source>
</evidence>
<dbReference type="SUPFAM" id="SSF51735">
    <property type="entry name" value="NAD(P)-binding Rossmann-fold domains"/>
    <property type="match status" value="1"/>
</dbReference>
<dbReference type="EMBL" id="CAESAD010000004">
    <property type="protein sequence ID" value="CAB4338364.1"/>
    <property type="molecule type" value="Genomic_DNA"/>
</dbReference>
<comment type="subcellular location">
    <subcellularLocation>
        <location evidence="2">Golgi apparatus membrane</location>
        <topology evidence="2">Single-pass type II membrane protein</topology>
    </subcellularLocation>
    <subcellularLocation>
        <location evidence="12">Golgi apparatus</location>
        <location evidence="12">Golgi stack membrane</location>
    </subcellularLocation>
</comment>
<comment type="cofactor">
    <cofactor evidence="1">
        <name>NAD(+)</name>
        <dbReference type="ChEBI" id="CHEBI:57540"/>
    </cofactor>
</comment>
<dbReference type="Gene3D" id="3.40.50.720">
    <property type="entry name" value="NAD(P)-binding Rossmann-like Domain"/>
    <property type="match status" value="1"/>
</dbReference>
<keyword evidence="8" id="KW-0333">Golgi apparatus</keyword>
<evidence type="ECO:0000256" key="8">
    <source>
        <dbReference type="ARBA" id="ARBA00023034"/>
    </source>
</evidence>
<dbReference type="Pfam" id="PF01370">
    <property type="entry name" value="Epimerase"/>
    <property type="match status" value="1"/>
</dbReference>
<evidence type="ECO:0000256" key="5">
    <source>
        <dbReference type="ARBA" id="ARBA00022968"/>
    </source>
</evidence>
<evidence type="ECO:0000313" key="17">
    <source>
        <dbReference type="EMBL" id="CAB4751609.1"/>
    </source>
</evidence>
<keyword evidence="3" id="KW-0812">Transmembrane</keyword>
<dbReference type="EMBL" id="CAESAI010000002">
    <property type="protein sequence ID" value="CAB4330446.1"/>
    <property type="molecule type" value="Genomic_DNA"/>
</dbReference>
<dbReference type="InterPro" id="IPR001509">
    <property type="entry name" value="Epimerase_deHydtase"/>
</dbReference>
<sequence>MAKVLVTGAAGFLGSHLVDSLLADGHQVVGVDNFATGNNRNLVHLDGSDGFDFVEQDICDGLDRLANLKFEQIFHLASPASPPQYLAMPLETMHVNTAATEMLLQYASKNGARLLFASTSEVYGDPHEHPQSESYWGNVNPIGPRSVYDEAKRFGETLVSHYQRNKLADAVIIRIFNTYGPRMDPDDGRVVSSFIRDGIKGRPFQVFGDGKQTRSFCYVSDLIRGIRAAMDSKITGPVNLGNPNEFTLLELAAQIGKVLEIDPDLEFKELPVDDPKQRQPDISYAKSALNWEPTVQLTEGLQETASWMKTLLN</sequence>
<evidence type="ECO:0000313" key="15">
    <source>
        <dbReference type="EMBL" id="CAB4338364.1"/>
    </source>
</evidence>
<dbReference type="InterPro" id="IPR044516">
    <property type="entry name" value="UXS-like"/>
</dbReference>
<proteinExistence type="predicted"/>
<keyword evidence="9" id="KW-0472">Membrane</keyword>
<dbReference type="EMBL" id="CAFBIX010000009">
    <property type="protein sequence ID" value="CAB4846723.1"/>
    <property type="molecule type" value="Genomic_DNA"/>
</dbReference>
<gene>
    <name evidence="16" type="ORF">UFOPK2648_00187</name>
    <name evidence="17" type="ORF">UFOPK2824_00731</name>
    <name evidence="18" type="ORF">UFOPK3037_00245</name>
    <name evidence="19" type="ORF">UFOPK3278_00417</name>
    <name evidence="14" type="ORF">UFOPK3406_00127</name>
    <name evidence="15" type="ORF">UFOPK3925_00762</name>
    <name evidence="20" type="ORF">UFOPK4097_00398</name>
    <name evidence="21" type="ORF">UFOPK4301_00087</name>
</gene>
<evidence type="ECO:0000256" key="12">
    <source>
        <dbReference type="ARBA" id="ARBA00037859"/>
    </source>
</evidence>
<dbReference type="EMBL" id="CAFAAO010000002">
    <property type="protein sequence ID" value="CAB4795336.1"/>
    <property type="molecule type" value="Genomic_DNA"/>
</dbReference>
<dbReference type="GO" id="GO:0042732">
    <property type="term" value="P:D-xylose metabolic process"/>
    <property type="evidence" value="ECO:0007669"/>
    <property type="project" value="InterPro"/>
</dbReference>
<dbReference type="PANTHER" id="PTHR43078:SF6">
    <property type="entry name" value="UDP-GLUCURONIC ACID DECARBOXYLASE 1"/>
    <property type="match status" value="1"/>
</dbReference>
<evidence type="ECO:0000256" key="4">
    <source>
        <dbReference type="ARBA" id="ARBA00022793"/>
    </source>
</evidence>
<keyword evidence="4" id="KW-0210">Decarboxylase</keyword>
<name>A0A6J6XJC8_9ZZZZ</name>
<evidence type="ECO:0000256" key="11">
    <source>
        <dbReference type="ARBA" id="ARBA00023239"/>
    </source>
</evidence>
<reference evidence="18" key="1">
    <citation type="submission" date="2020-05" db="EMBL/GenBank/DDBJ databases">
        <authorList>
            <person name="Chiriac C."/>
            <person name="Salcher M."/>
            <person name="Ghai R."/>
            <person name="Kavagutti S V."/>
        </authorList>
    </citation>
    <scope>NUCLEOTIDE SEQUENCE</scope>
</reference>
<dbReference type="EMBL" id="CAFBPK010000004">
    <property type="protein sequence ID" value="CAB5012401.1"/>
    <property type="molecule type" value="Genomic_DNA"/>
</dbReference>
<keyword evidence="6" id="KW-1133">Transmembrane helix</keyword>
<keyword evidence="5" id="KW-0735">Signal-anchor</keyword>
<dbReference type="GO" id="GO:0048040">
    <property type="term" value="F:UDP-glucuronate decarboxylase activity"/>
    <property type="evidence" value="ECO:0007669"/>
    <property type="project" value="TreeGrafter"/>
</dbReference>
<organism evidence="18">
    <name type="scientific">freshwater metagenome</name>
    <dbReference type="NCBI Taxonomy" id="449393"/>
    <lineage>
        <taxon>unclassified sequences</taxon>
        <taxon>metagenomes</taxon>
        <taxon>ecological metagenomes</taxon>
    </lineage>
</organism>
<feature type="domain" description="NAD-dependent epimerase/dehydratase" evidence="13">
    <location>
        <begin position="4"/>
        <end position="239"/>
    </location>
</feature>
<dbReference type="EMBL" id="CAEZZD010000104">
    <property type="protein sequence ID" value="CAB4751609.1"/>
    <property type="molecule type" value="Genomic_DNA"/>
</dbReference>
<dbReference type="EMBL" id="CAEZYC010000004">
    <property type="protein sequence ID" value="CAB4698548.1"/>
    <property type="molecule type" value="Genomic_DNA"/>
</dbReference>
<evidence type="ECO:0000256" key="1">
    <source>
        <dbReference type="ARBA" id="ARBA00001911"/>
    </source>
</evidence>
<evidence type="ECO:0000259" key="13">
    <source>
        <dbReference type="Pfam" id="PF01370"/>
    </source>
</evidence>
<dbReference type="AlphaFoldDB" id="A0A6J6XJC8"/>
<keyword evidence="11" id="KW-0456">Lyase</keyword>